<feature type="binding site" evidence="9">
    <location>
        <position position="285"/>
    </location>
    <ligand>
        <name>Mg(2+)</name>
        <dbReference type="ChEBI" id="CHEBI:18420"/>
        <label>2</label>
    </ligand>
</feature>
<dbReference type="PROSITE" id="PS50522">
    <property type="entry name" value="RDRP_PHAGE"/>
    <property type="match status" value="1"/>
</dbReference>
<dbReference type="GeneID" id="80399299"/>
<dbReference type="EMBL" id="BK013604">
    <property type="protein sequence ID" value="DAD50707.1"/>
    <property type="molecule type" value="Genomic_RNA"/>
</dbReference>
<dbReference type="InterPro" id="IPR007096">
    <property type="entry name" value="RNA-dir_Rpol_cat_phage"/>
</dbReference>
<name>A0A8S5KZT0_9VIRU</name>
<keyword evidence="9" id="KW-0479">Metal-binding</keyword>
<protein>
    <recommendedName>
        <fullName evidence="1">RNA-directed RNA polymerase</fullName>
        <ecNumber evidence="1">2.7.7.48</ecNumber>
    </recommendedName>
    <alternativeName>
        <fullName evidence="7">RNA replicase beta chain</fullName>
    </alternativeName>
</protein>
<evidence type="ECO:0000256" key="4">
    <source>
        <dbReference type="ARBA" id="ARBA00022695"/>
    </source>
</evidence>
<evidence type="ECO:0000256" key="6">
    <source>
        <dbReference type="ARBA" id="ARBA00022953"/>
    </source>
</evidence>
<evidence type="ECO:0000256" key="8">
    <source>
        <dbReference type="ARBA" id="ARBA00048744"/>
    </source>
</evidence>
<evidence type="ECO:0000256" key="7">
    <source>
        <dbReference type="ARBA" id="ARBA00030248"/>
    </source>
</evidence>
<dbReference type="RefSeq" id="YP_010770091.1">
    <property type="nucleotide sequence ID" value="NC_074160.1"/>
</dbReference>
<proteinExistence type="predicted"/>
<keyword evidence="5" id="KW-0547">Nucleotide-binding</keyword>
<keyword evidence="12" id="KW-1185">Reference proteome</keyword>
<dbReference type="GO" id="GO:0000166">
    <property type="term" value="F:nucleotide binding"/>
    <property type="evidence" value="ECO:0007669"/>
    <property type="project" value="UniProtKB-KW"/>
</dbReference>
<evidence type="ECO:0000313" key="11">
    <source>
        <dbReference type="EMBL" id="DAD50707.1"/>
    </source>
</evidence>
<dbReference type="EC" id="2.7.7.48" evidence="1"/>
<dbReference type="KEGG" id="vg:80399299"/>
<evidence type="ECO:0000256" key="9">
    <source>
        <dbReference type="PIRSR" id="PIRSR605093-1"/>
    </source>
</evidence>
<organism evidence="11 12">
    <name type="scientific">ssRNA phage SRR6960799_30</name>
    <dbReference type="NCBI Taxonomy" id="2786588"/>
    <lineage>
        <taxon>Viruses</taxon>
        <taxon>Riboviria</taxon>
        <taxon>Orthornavirae</taxon>
        <taxon>Lenarviricota</taxon>
        <taxon>Leviviricetes</taxon>
        <taxon>Norzivirales</taxon>
        <taxon>Solspiviridae</taxon>
        <taxon>Mahshuvirus</taxon>
        <taxon>Mahshuvirus limivivens</taxon>
    </lineage>
</organism>
<feature type="binding site" evidence="9">
    <location>
        <position position="364"/>
    </location>
    <ligand>
        <name>Mg(2+)</name>
        <dbReference type="ChEBI" id="CHEBI:18420"/>
        <label>2</label>
    </ligand>
</feature>
<keyword evidence="4" id="KW-0548">Nucleotidyltransferase</keyword>
<gene>
    <name evidence="11" type="primary">SRR6960799_30_3</name>
</gene>
<dbReference type="InterPro" id="IPR043502">
    <property type="entry name" value="DNA/RNA_pol_sf"/>
</dbReference>
<reference evidence="11" key="1">
    <citation type="submission" date="2020-09" db="EMBL/GenBank/DDBJ databases">
        <title>Leviviricetes taxonomy.</title>
        <authorList>
            <person name="Stockdale S.R."/>
            <person name="Callanan J."/>
            <person name="Adriaenssens E.M."/>
            <person name="Kuhn J.H."/>
            <person name="Rumnieks J."/>
            <person name="Shkoporov A."/>
            <person name="Draper L.A."/>
            <person name="Ross P."/>
            <person name="Hill C."/>
        </authorList>
    </citation>
    <scope>NUCLEOTIDE SEQUENCE</scope>
</reference>
<keyword evidence="3" id="KW-0808">Transferase</keyword>
<dbReference type="InterPro" id="IPR005093">
    <property type="entry name" value="RNArep_beta"/>
</dbReference>
<sequence length="576" mass="65216">MHAATNSVDLWRVAMGLLKDAGNNVRSDIAKLLSGHIRARNIKGVCDIVVTPSIATLQEYRCVSQIQALFKSNSDFSVNETCTAAAEARFHEAEKMCRISNKRIRHFAQHSDRSKFAVQWLAMKHFIWEVLGPVTSCLEAMPENLRWTSGATENRAKKLSQPHMKCGYVQSVTPGSLPLLTTALKFFGAVDRDVHPELDARRNIYTIGKFKVRLIDSNRVVCVPKNFKTHRTIAAEPAGNLPFQLAIDSYLKRRLRRFGCDLRDQNRNKDLAKSASLNKRHATIDLSMASDTISYELVRGLLPDSWFRLLTALRSPCYKGTFGRGIYSKFSSMGNGYTFSLETLLFLAACKAVGSETCSVYGDDIIIETELAEELLKLLRFMGFKPNEDKTFLTGDFRESCGGDYLNGIDVRPFFVKKSTNLRKTEISHVINGLVRVCNPNGIVWNYCRDLVRLNKLHLVPANPDTQSGVHIPISDAYSIGIINFNDCVLRFRAYQSKPINGQRLAREELRGYLYSTLAAQIREVSRSAVIVEDSFHSYKRVPVADFKVVTGRTVLHPCNDRYPHLYAWYEYLCRR</sequence>
<dbReference type="Proteomes" id="UP000677325">
    <property type="component" value="Segment"/>
</dbReference>
<evidence type="ECO:0000256" key="1">
    <source>
        <dbReference type="ARBA" id="ARBA00012494"/>
    </source>
</evidence>
<evidence type="ECO:0000256" key="3">
    <source>
        <dbReference type="ARBA" id="ARBA00022679"/>
    </source>
</evidence>
<dbReference type="GO" id="GO:0039694">
    <property type="term" value="P:viral RNA genome replication"/>
    <property type="evidence" value="ECO:0007669"/>
    <property type="project" value="InterPro"/>
</dbReference>
<dbReference type="Pfam" id="PF03431">
    <property type="entry name" value="RNA_replicase_B"/>
    <property type="match status" value="1"/>
</dbReference>
<dbReference type="SUPFAM" id="SSF56672">
    <property type="entry name" value="DNA/RNA polymerases"/>
    <property type="match status" value="1"/>
</dbReference>
<comment type="cofactor">
    <cofactor evidence="9">
        <name>Mg(2+)</name>
        <dbReference type="ChEBI" id="CHEBI:18420"/>
    </cofactor>
    <text evidence="9">Binds 2 Mg(2+) per subunit.</text>
</comment>
<dbReference type="GO" id="GO:0003968">
    <property type="term" value="F:RNA-directed RNA polymerase activity"/>
    <property type="evidence" value="ECO:0007669"/>
    <property type="project" value="UniProtKB-KW"/>
</dbReference>
<keyword evidence="2 11" id="KW-0696">RNA-directed RNA polymerase</keyword>
<evidence type="ECO:0000259" key="10">
    <source>
        <dbReference type="PROSITE" id="PS50522"/>
    </source>
</evidence>
<keyword evidence="6" id="KW-0693">Viral RNA replication</keyword>
<feature type="binding site" evidence="9">
    <location>
        <position position="363"/>
    </location>
    <ligand>
        <name>Mg(2+)</name>
        <dbReference type="ChEBI" id="CHEBI:18420"/>
        <label>2</label>
    </ligand>
</feature>
<comment type="catalytic activity">
    <reaction evidence="8">
        <text>RNA(n) + a ribonucleoside 5'-triphosphate = RNA(n+1) + diphosphate</text>
        <dbReference type="Rhea" id="RHEA:21248"/>
        <dbReference type="Rhea" id="RHEA-COMP:14527"/>
        <dbReference type="Rhea" id="RHEA-COMP:17342"/>
        <dbReference type="ChEBI" id="CHEBI:33019"/>
        <dbReference type="ChEBI" id="CHEBI:61557"/>
        <dbReference type="ChEBI" id="CHEBI:140395"/>
        <dbReference type="EC" id="2.7.7.48"/>
    </reaction>
</comment>
<evidence type="ECO:0000256" key="5">
    <source>
        <dbReference type="ARBA" id="ARBA00022741"/>
    </source>
</evidence>
<dbReference type="GO" id="GO:0046872">
    <property type="term" value="F:metal ion binding"/>
    <property type="evidence" value="ECO:0007669"/>
    <property type="project" value="UniProtKB-KW"/>
</dbReference>
<feature type="domain" description="RdRp catalytic" evidence="10">
    <location>
        <begin position="270"/>
        <end position="395"/>
    </location>
</feature>
<accession>A0A8S5KZT0</accession>
<evidence type="ECO:0000256" key="2">
    <source>
        <dbReference type="ARBA" id="ARBA00022484"/>
    </source>
</evidence>
<evidence type="ECO:0000313" key="12">
    <source>
        <dbReference type="Proteomes" id="UP000677325"/>
    </source>
</evidence>
<keyword evidence="9" id="KW-0460">Magnesium</keyword>